<reference evidence="4 5" key="1">
    <citation type="submission" date="2019-03" db="EMBL/GenBank/DDBJ databases">
        <title>Draft genome sequence of Xylaria hypoxylon DSM 108379, a ubiquitous saprotrophic-parasitic fungi on hardwood.</title>
        <authorList>
            <person name="Buettner E."/>
            <person name="Leonhardt S."/>
            <person name="Gebauer A.M."/>
            <person name="Liers C."/>
            <person name="Hofrichter M."/>
            <person name="Kellner H."/>
        </authorList>
    </citation>
    <scope>NUCLEOTIDE SEQUENCE [LARGE SCALE GENOMIC DNA]</scope>
    <source>
        <strain evidence="4 5">DSM 108379</strain>
    </source>
</reference>
<dbReference type="PANTHER" id="PTHR31668:SF10">
    <property type="entry name" value="ZN(II)2CYS6 TRANSCRIPTION FACTOR (EUROFUNG)"/>
    <property type="match status" value="1"/>
</dbReference>
<dbReference type="InterPro" id="IPR050797">
    <property type="entry name" value="Carb_Metab_Trans_Reg"/>
</dbReference>
<keyword evidence="1" id="KW-0539">Nucleus</keyword>
<dbReference type="AlphaFoldDB" id="A0A4Z0Z414"/>
<dbReference type="CDD" id="cd00067">
    <property type="entry name" value="GAL4"/>
    <property type="match status" value="1"/>
</dbReference>
<dbReference type="InterPro" id="IPR036864">
    <property type="entry name" value="Zn2-C6_fun-type_DNA-bd_sf"/>
</dbReference>
<dbReference type="GO" id="GO:0000981">
    <property type="term" value="F:DNA-binding transcription factor activity, RNA polymerase II-specific"/>
    <property type="evidence" value="ECO:0007669"/>
    <property type="project" value="InterPro"/>
</dbReference>
<dbReference type="SMART" id="SM00066">
    <property type="entry name" value="GAL4"/>
    <property type="match status" value="1"/>
</dbReference>
<feature type="compositionally biased region" description="Low complexity" evidence="2">
    <location>
        <begin position="122"/>
        <end position="133"/>
    </location>
</feature>
<evidence type="ECO:0000313" key="4">
    <source>
        <dbReference type="EMBL" id="TGJ85523.1"/>
    </source>
</evidence>
<dbReference type="EMBL" id="SKBN01000044">
    <property type="protein sequence ID" value="TGJ85523.1"/>
    <property type="molecule type" value="Genomic_DNA"/>
</dbReference>
<dbReference type="Proteomes" id="UP000297716">
    <property type="component" value="Unassembled WGS sequence"/>
</dbReference>
<dbReference type="SUPFAM" id="SSF57701">
    <property type="entry name" value="Zn2/Cys6 DNA-binding domain"/>
    <property type="match status" value="1"/>
</dbReference>
<dbReference type="PROSITE" id="PS00463">
    <property type="entry name" value="ZN2_CY6_FUNGAL_1"/>
    <property type="match status" value="1"/>
</dbReference>
<dbReference type="PROSITE" id="PS50048">
    <property type="entry name" value="ZN2_CY6_FUNGAL_2"/>
    <property type="match status" value="1"/>
</dbReference>
<dbReference type="GO" id="GO:0001080">
    <property type="term" value="P:nitrogen catabolite activation of transcription from RNA polymerase II promoter"/>
    <property type="evidence" value="ECO:0007669"/>
    <property type="project" value="TreeGrafter"/>
</dbReference>
<keyword evidence="5" id="KW-1185">Reference proteome</keyword>
<evidence type="ECO:0000256" key="1">
    <source>
        <dbReference type="ARBA" id="ARBA00023242"/>
    </source>
</evidence>
<dbReference type="OrthoDB" id="4356994at2759"/>
<feature type="compositionally biased region" description="Low complexity" evidence="2">
    <location>
        <begin position="225"/>
        <end position="236"/>
    </location>
</feature>
<feature type="region of interest" description="Disordered" evidence="2">
    <location>
        <begin position="222"/>
        <end position="244"/>
    </location>
</feature>
<protein>
    <recommendedName>
        <fullName evidence="3">Zn(2)-C6 fungal-type domain-containing protein</fullName>
    </recommendedName>
</protein>
<sequence>MFQTLKARRNNAGESAYVVQSSGMPFERNKGKKQRACTLCKLKKLKCVATDEGDSCVKCVKQGLECSYRSTAKSGASSASKSSKRAAKLEDQALQLADNHDEENEQSMDDNLSVTVRDTVASSPNMNNTPSNSGQDDPAFSEGFLDLLESSEIGFDFWSLSNDGGMDIGDVPIYLAANNGGENDGEVTAFPRMHPSKSNHDFLLDYSRGGNDDPREEGIVALGGSSETTPQTTSTPILEPSGWDPNFGQEIPSLGESSKIAGQHGVAFSEVPGTGLQEATSSQPLPAVCYCLERLMQANEDMQVKLVWGAYPLNGVTVSVDDMLQCQKDILVSCETLLECKTCSLRSDYVMLIVSMCHEMMNGIGDLSAMLLPGSQQGSSKRSRSESDGGRKLGLKAGGWRLDDEEEINVIRSLIGIRITRLGSLISLLEKAVKANHPAYEWVIRALRQSITERIAAIGSKREEFGLMVNL</sequence>
<dbReference type="Pfam" id="PF00172">
    <property type="entry name" value="Zn_clus"/>
    <property type="match status" value="1"/>
</dbReference>
<evidence type="ECO:0000259" key="3">
    <source>
        <dbReference type="PROSITE" id="PS50048"/>
    </source>
</evidence>
<gene>
    <name evidence="4" type="ORF">E0Z10_g3264</name>
</gene>
<evidence type="ECO:0000256" key="2">
    <source>
        <dbReference type="SAM" id="MobiDB-lite"/>
    </source>
</evidence>
<evidence type="ECO:0000313" key="5">
    <source>
        <dbReference type="Proteomes" id="UP000297716"/>
    </source>
</evidence>
<dbReference type="PANTHER" id="PTHR31668">
    <property type="entry name" value="GLUCOSE TRANSPORT TRANSCRIPTION REGULATOR RGT1-RELATED-RELATED"/>
    <property type="match status" value="1"/>
</dbReference>
<organism evidence="4 5">
    <name type="scientific">Xylaria hypoxylon</name>
    <dbReference type="NCBI Taxonomy" id="37992"/>
    <lineage>
        <taxon>Eukaryota</taxon>
        <taxon>Fungi</taxon>
        <taxon>Dikarya</taxon>
        <taxon>Ascomycota</taxon>
        <taxon>Pezizomycotina</taxon>
        <taxon>Sordariomycetes</taxon>
        <taxon>Xylariomycetidae</taxon>
        <taxon>Xylariales</taxon>
        <taxon>Xylariaceae</taxon>
        <taxon>Xylaria</taxon>
    </lineage>
</organism>
<dbReference type="Gene3D" id="4.10.240.10">
    <property type="entry name" value="Zn(2)-C6 fungal-type DNA-binding domain"/>
    <property type="match status" value="1"/>
</dbReference>
<dbReference type="GO" id="GO:0008270">
    <property type="term" value="F:zinc ion binding"/>
    <property type="evidence" value="ECO:0007669"/>
    <property type="project" value="InterPro"/>
</dbReference>
<dbReference type="InterPro" id="IPR001138">
    <property type="entry name" value="Zn2Cys6_DnaBD"/>
</dbReference>
<dbReference type="STRING" id="37992.A0A4Z0Z414"/>
<name>A0A4Z0Z414_9PEZI</name>
<dbReference type="GO" id="GO:0005634">
    <property type="term" value="C:nucleus"/>
    <property type="evidence" value="ECO:0007669"/>
    <property type="project" value="TreeGrafter"/>
</dbReference>
<proteinExistence type="predicted"/>
<feature type="region of interest" description="Disordered" evidence="2">
    <location>
        <begin position="120"/>
        <end position="141"/>
    </location>
</feature>
<comment type="caution">
    <text evidence="4">The sequence shown here is derived from an EMBL/GenBank/DDBJ whole genome shotgun (WGS) entry which is preliminary data.</text>
</comment>
<accession>A0A4Z0Z414</accession>
<feature type="domain" description="Zn(2)-C6 fungal-type" evidence="3">
    <location>
        <begin position="36"/>
        <end position="68"/>
    </location>
</feature>